<feature type="compositionally biased region" description="Basic and acidic residues" evidence="2">
    <location>
        <begin position="51"/>
        <end position="65"/>
    </location>
</feature>
<organism evidence="3 4">
    <name type="scientific">Ostreococcus tauri</name>
    <name type="common">Marine green alga</name>
    <dbReference type="NCBI Taxonomy" id="70448"/>
    <lineage>
        <taxon>Eukaryota</taxon>
        <taxon>Viridiplantae</taxon>
        <taxon>Chlorophyta</taxon>
        <taxon>Mamiellophyceae</taxon>
        <taxon>Mamiellales</taxon>
        <taxon>Bathycoccaceae</taxon>
        <taxon>Ostreococcus</taxon>
    </lineage>
</organism>
<dbReference type="GO" id="GO:0032991">
    <property type="term" value="C:protein-containing complex"/>
    <property type="evidence" value="ECO:0007669"/>
    <property type="project" value="UniProtKB-ARBA"/>
</dbReference>
<keyword evidence="4" id="KW-1185">Reference proteome</keyword>
<keyword evidence="1" id="KW-0175">Coiled coil</keyword>
<dbReference type="KEGG" id="ota:OT_ostta16g00630"/>
<reference evidence="4" key="1">
    <citation type="journal article" date="2006" name="Proc. Natl. Acad. Sci. U.S.A.">
        <title>Genome analysis of the smallest free-living eukaryote Ostreococcus tauri unveils many unique features.</title>
        <authorList>
            <person name="Derelle E."/>
            <person name="Ferraz C."/>
            <person name="Rombauts S."/>
            <person name="Rouze P."/>
            <person name="Worden A.Z."/>
            <person name="Robbens S."/>
            <person name="Partensky F."/>
            <person name="Degroeve S."/>
            <person name="Echeynie S."/>
            <person name="Cooke R."/>
            <person name="Saeys Y."/>
            <person name="Wuyts J."/>
            <person name="Jabbari K."/>
            <person name="Bowler C."/>
            <person name="Panaud O."/>
            <person name="Piegu B."/>
            <person name="Ball S.G."/>
            <person name="Ral J.-P."/>
            <person name="Bouget F.-Y."/>
            <person name="Piganeau G."/>
            <person name="De Baets B."/>
            <person name="Picard A."/>
            <person name="Delseny M."/>
            <person name="Demaille J."/>
            <person name="Van de Peer Y."/>
            <person name="Moreau H."/>
        </authorList>
    </citation>
    <scope>NUCLEOTIDE SEQUENCE [LARGE SCALE GENOMIC DNA]</scope>
    <source>
        <strain evidence="4">OTTH 0595 / CCAP 157/2 / RCC745</strain>
    </source>
</reference>
<feature type="region of interest" description="Disordered" evidence="2">
    <location>
        <begin position="468"/>
        <end position="499"/>
    </location>
</feature>
<dbReference type="GeneID" id="9831186"/>
<gene>
    <name evidence="3" type="ORF">OT_ostta16g00630</name>
</gene>
<dbReference type="GO" id="GO:0035493">
    <property type="term" value="P:SNARE complex assembly"/>
    <property type="evidence" value="ECO:0007669"/>
    <property type="project" value="TreeGrafter"/>
</dbReference>
<accession>A0A096P8J7</accession>
<dbReference type="GO" id="GO:0005768">
    <property type="term" value="C:endosome"/>
    <property type="evidence" value="ECO:0007669"/>
    <property type="project" value="TreeGrafter"/>
</dbReference>
<feature type="region of interest" description="Disordered" evidence="2">
    <location>
        <begin position="48"/>
        <end position="76"/>
    </location>
</feature>
<reference evidence="3 4" key="2">
    <citation type="journal article" date="2014" name="BMC Genomics">
        <title>An improved genome of the model marine alga Ostreococcus tauri unfolds by assessing Illumina de novo assemblies.</title>
        <authorList>
            <person name="Blanc-Mathieu R."/>
            <person name="Verhelst B."/>
            <person name="Derelle E."/>
            <person name="Rombauts S."/>
            <person name="Bouget F.Y."/>
            <person name="Carre I."/>
            <person name="Chateau A."/>
            <person name="Eyre-Walker A."/>
            <person name="Grimsley N."/>
            <person name="Moreau H."/>
            <person name="Piegu B."/>
            <person name="Rivals E."/>
            <person name="Schackwitz W."/>
            <person name="Van de Peer Y."/>
            <person name="Piganeau G."/>
        </authorList>
    </citation>
    <scope>NUCLEOTIDE SEQUENCE [LARGE SCALE GENOMIC DNA]</scope>
    <source>
        <strain evidence="4">OTTH 0595 / CCAP 157/2 / RCC745</strain>
    </source>
</reference>
<dbReference type="InParanoid" id="A0A096P8J7"/>
<dbReference type="InterPro" id="IPR018791">
    <property type="entry name" value="UV_resistance/autophagy_Atg14"/>
</dbReference>
<comment type="caution">
    <text evidence="3">The sequence shown here is derived from an EMBL/GenBank/DDBJ whole genome shotgun (WGS) entry which is preliminary data.</text>
</comment>
<evidence type="ECO:0000313" key="3">
    <source>
        <dbReference type="EMBL" id="CEG00289.1"/>
    </source>
</evidence>
<dbReference type="FunCoup" id="A0A096P8J7">
    <property type="interactions" value="212"/>
</dbReference>
<dbReference type="PANTHER" id="PTHR15157">
    <property type="entry name" value="UV RADIATION RESISTANCE-ASSOCIATED GENE PROTEIN"/>
    <property type="match status" value="1"/>
</dbReference>
<dbReference type="EMBL" id="CAID01000016">
    <property type="protein sequence ID" value="CEG00289.1"/>
    <property type="molecule type" value="Genomic_DNA"/>
</dbReference>
<dbReference type="Pfam" id="PF10186">
    <property type="entry name" value="ATG14"/>
    <property type="match status" value="1"/>
</dbReference>
<dbReference type="RefSeq" id="XP_022840298.1">
    <property type="nucleotide sequence ID" value="XM_022985228.1"/>
</dbReference>
<name>A0A096P8J7_OSTTA</name>
<dbReference type="PANTHER" id="PTHR15157:SF5">
    <property type="entry name" value="UV RADIATION RESISTANCE-ASSOCIATED GENE PROTEIN"/>
    <property type="match status" value="1"/>
</dbReference>
<feature type="region of interest" description="Disordered" evidence="2">
    <location>
        <begin position="1"/>
        <end position="25"/>
    </location>
</feature>
<dbReference type="GO" id="GO:0000323">
    <property type="term" value="C:lytic vacuole"/>
    <property type="evidence" value="ECO:0007669"/>
    <property type="project" value="TreeGrafter"/>
</dbReference>
<evidence type="ECO:0000256" key="2">
    <source>
        <dbReference type="SAM" id="MobiDB-lite"/>
    </source>
</evidence>
<dbReference type="OrthoDB" id="2019752at2759"/>
<evidence type="ECO:0000313" key="4">
    <source>
        <dbReference type="Proteomes" id="UP000009170"/>
    </source>
</evidence>
<dbReference type="GO" id="GO:0000149">
    <property type="term" value="F:SNARE binding"/>
    <property type="evidence" value="ECO:0007669"/>
    <property type="project" value="TreeGrafter"/>
</dbReference>
<evidence type="ECO:0000256" key="1">
    <source>
        <dbReference type="ARBA" id="ARBA00023054"/>
    </source>
</evidence>
<sequence>MDAEDDDHGTTTRRRDRSTTRARAVDARCALDAARQRARALRGAVEAAMGARDDARAKTDDDGTPRTRSANAETTRRAARALETVIARERRDVVAVRARVEARERWIAEATTALRDARRAAFEVEVPIALAEAESDLREIQLRVGRETARVMRELRALVPVVTEVGDRRASSSRRAGRPGRRVRACGCKVPDAFDGEGFDANELAGGLGAMLHFATLASRYLDAPRLHRGSHAGSRSYVWAPTSAWDDAASSVWENNGTVHVRDFAGANAERLALFLPRAVVDGSVDTASERVQESRLLLKRAMRLLARSVAATCAHQARECGVVAPADMGPFAQLCALTAHVARGNQEGSTLPAAARAQTPPHVLHNSTNDAAGARRGSPELLDPTTMMQSVVDGAVVDAHASSAKRSPLTTSIIEAVRSRWLCERPPSRGHGFTAIEEDEFENVDDCFFVDLDCDDGIDDWESMRGERMNGGKPRAKNASVDAKPPRSLVLPPPPSSVDIEQWERAMLIDNQR</sequence>
<dbReference type="AlphaFoldDB" id="A0A096P8J7"/>
<dbReference type="Proteomes" id="UP000009170">
    <property type="component" value="Unassembled WGS sequence"/>
</dbReference>
<proteinExistence type="predicted"/>
<protein>
    <submittedName>
        <fullName evidence="3">UV radiation resistance protein/autophagy-related protein 14</fullName>
    </submittedName>
</protein>